<accession>A0A0U1HW16</accession>
<dbReference type="Pfam" id="PF18883">
    <property type="entry name" value="AC_1"/>
    <property type="match status" value="1"/>
</dbReference>
<dbReference type="AlphaFoldDB" id="A0A0U1HW16"/>
<dbReference type="InterPro" id="IPR012332">
    <property type="entry name" value="Autotransporter_pectin_lyase_C"/>
</dbReference>
<dbReference type="InterPro" id="IPR043990">
    <property type="entry name" value="AC_1"/>
</dbReference>
<dbReference type="InterPro" id="IPR050909">
    <property type="entry name" value="Bact_Autotransporter_VF"/>
</dbReference>
<dbReference type="Pfam" id="PF12951">
    <property type="entry name" value="PATR"/>
    <property type="match status" value="1"/>
</dbReference>
<feature type="domain" description="Autotransporter" evidence="3">
    <location>
        <begin position="523"/>
        <end position="808"/>
    </location>
</feature>
<dbReference type="Gene3D" id="2.160.20.20">
    <property type="match status" value="1"/>
</dbReference>
<dbReference type="Pfam" id="PF03797">
    <property type="entry name" value="Autotransporter"/>
    <property type="match status" value="1"/>
</dbReference>
<gene>
    <name evidence="4" type="primary">yapH_2</name>
    <name evidence="4" type="ORF">ERS008555_03184</name>
</gene>
<dbReference type="Gene3D" id="2.40.128.130">
    <property type="entry name" value="Autotransporter beta-domain"/>
    <property type="match status" value="1"/>
</dbReference>
<name>A0A0U1HW16_YERRO</name>
<organism evidence="4 5">
    <name type="scientific">Yersinia rohdei</name>
    <dbReference type="NCBI Taxonomy" id="29485"/>
    <lineage>
        <taxon>Bacteria</taxon>
        <taxon>Pseudomonadati</taxon>
        <taxon>Pseudomonadota</taxon>
        <taxon>Gammaproteobacteria</taxon>
        <taxon>Enterobacterales</taxon>
        <taxon>Yersiniaceae</taxon>
        <taxon>Yersinia</taxon>
    </lineage>
</organism>
<dbReference type="PANTHER" id="PTHR12338">
    <property type="entry name" value="AUTOTRANSPORTER"/>
    <property type="match status" value="1"/>
</dbReference>
<dbReference type="GO" id="GO:0019867">
    <property type="term" value="C:outer membrane"/>
    <property type="evidence" value="ECO:0007669"/>
    <property type="project" value="InterPro"/>
</dbReference>
<dbReference type="InterPro" id="IPR011050">
    <property type="entry name" value="Pectin_lyase_fold/virulence"/>
</dbReference>
<dbReference type="InterPro" id="IPR036709">
    <property type="entry name" value="Autotransporte_beta_dom_sf"/>
</dbReference>
<dbReference type="SUPFAM" id="SSF51126">
    <property type="entry name" value="Pectin lyase-like"/>
    <property type="match status" value="1"/>
</dbReference>
<evidence type="ECO:0000313" key="4">
    <source>
        <dbReference type="EMBL" id="CQI94424.1"/>
    </source>
</evidence>
<dbReference type="OrthoDB" id="6462569at2"/>
<dbReference type="EMBL" id="CTKE01000017">
    <property type="protein sequence ID" value="CQI94424.1"/>
    <property type="molecule type" value="Genomic_DNA"/>
</dbReference>
<keyword evidence="1 2" id="KW-0732">Signal</keyword>
<dbReference type="InterPro" id="IPR006315">
    <property type="entry name" value="OM_autotransptr_brl_dom"/>
</dbReference>
<dbReference type="NCBIfam" id="TIGR02601">
    <property type="entry name" value="autotrns_rpt"/>
    <property type="match status" value="1"/>
</dbReference>
<dbReference type="PROSITE" id="PS51208">
    <property type="entry name" value="AUTOTRANSPORTER"/>
    <property type="match status" value="1"/>
</dbReference>
<dbReference type="PANTHER" id="PTHR12338:SF5">
    <property type="entry name" value="ANTIGEN 43-RELATED"/>
    <property type="match status" value="1"/>
</dbReference>
<dbReference type="SUPFAM" id="SSF103515">
    <property type="entry name" value="Autotransporter"/>
    <property type="match status" value="1"/>
</dbReference>
<evidence type="ECO:0000259" key="3">
    <source>
        <dbReference type="PROSITE" id="PS51208"/>
    </source>
</evidence>
<protein>
    <submittedName>
        <fullName evidence="4">Autotransporter protein</fullName>
    </submittedName>
</protein>
<reference evidence="4 5" key="1">
    <citation type="submission" date="2015-03" db="EMBL/GenBank/DDBJ databases">
        <authorList>
            <person name="Murphy D."/>
        </authorList>
    </citation>
    <scope>NUCLEOTIDE SEQUENCE [LARGE SCALE GENOMIC DNA]</scope>
    <source>
        <strain evidence="4 5">68/02</strain>
    </source>
</reference>
<dbReference type="InterPro" id="IPR030895">
    <property type="entry name" value="T5SS_PEPC_rpt"/>
</dbReference>
<dbReference type="CDD" id="cd01344">
    <property type="entry name" value="PL2_Passenger_AT"/>
    <property type="match status" value="1"/>
</dbReference>
<feature type="signal peptide" evidence="2">
    <location>
        <begin position="1"/>
        <end position="26"/>
    </location>
</feature>
<sequence>MKSCKYKLSCIALTIAAVISPTFSYADIGITGDVIPDIPAWDIPGVLIVGNAAEGSLEIFNGGTLTSGNEAGLLWSYIGYAAGVTGLMSINGSNSKWVNNGAILVGFNGMGTLQIVDGGVVNNPTGATYIGFGTGSTGNLNVSGVGSQLVNGGELFIGNDGEGSVTVSNGGSLSSVGSYVGFASGSKGSVLITGANTNWTNAGEIHLGENGGNAALTINNSGAVQTNSLTIANDITSTAALNIGSAVGAAATSAGYIDTPLITLGSGDGSIVFNHTDSDYQFNSAIAGSGKVAVYSGTTVLNGINSYSGTTTINAGTLKAGAANSFSAASDYIVDSLGELDLVGFNQTLKSLNNSGTVSLNGVPGTLLTISGDYIGNDGVINFNSVLNNDTSVTDKLVVNGNTSGVTRVGVTNLGGSGATTLNGIELIEVNGLSAGEFVKQGRIVAGAYDYSLVRGIGANASNWYLANTEIAAPSAGTTGSPLMIQRPEAGSYATNLAAANNMFVTSLNDRMGETQYIDVLTGEHKTTSMWLRNEGGHNRSRDTENQLNTQANRYVLQLGGDIAQWSSNTTDRFHLGLMAGYANSKSTTVSQITGYSAKGSVDGYSTGVYGTWYANEAEKSGLYVDSWAQYSWFNNTVNGQDLEVEEYKAKGVTASLESGYTVKIGENAAKNATYFIQPKAQVTWMGVKSDDYQESNGTHIAGEGDGNIQTRLGVKAFMNGYSAQDKGKGRVFQPFVEANWVHNTKDFGTIMDNVTVKQAGAANIAELKVGVEGQINKNVNLWGNVGQQVGNKGYSDTAVILGVKYNF</sequence>
<dbReference type="NCBIfam" id="TIGR01414">
    <property type="entry name" value="autotrans_barl"/>
    <property type="match status" value="1"/>
</dbReference>
<feature type="chain" id="PRO_5006709478" evidence="2">
    <location>
        <begin position="27"/>
        <end position="808"/>
    </location>
</feature>
<dbReference type="InterPro" id="IPR013425">
    <property type="entry name" value="Autotrns_rpt"/>
</dbReference>
<dbReference type="InterPro" id="IPR005546">
    <property type="entry name" value="Autotransporte_beta"/>
</dbReference>
<dbReference type="NCBIfam" id="TIGR04393">
    <property type="entry name" value="rpt_T5SS_PEPC"/>
    <property type="match status" value="3"/>
</dbReference>
<proteinExistence type="predicted"/>
<evidence type="ECO:0000313" key="5">
    <source>
        <dbReference type="Proteomes" id="UP000042054"/>
    </source>
</evidence>
<evidence type="ECO:0000256" key="1">
    <source>
        <dbReference type="ARBA" id="ARBA00022729"/>
    </source>
</evidence>
<dbReference type="SMART" id="SM00869">
    <property type="entry name" value="Autotransporter"/>
    <property type="match status" value="1"/>
</dbReference>
<dbReference type="Proteomes" id="UP000042054">
    <property type="component" value="Unassembled WGS sequence"/>
</dbReference>
<dbReference type="RefSeq" id="WP_050535253.1">
    <property type="nucleotide sequence ID" value="NZ_CABIHO010000114.1"/>
</dbReference>
<evidence type="ECO:0000256" key="2">
    <source>
        <dbReference type="SAM" id="SignalP"/>
    </source>
</evidence>